<name>A0ABP4X892_9ACTN</name>
<comment type="caution">
    <text evidence="1">The sequence shown here is derived from an EMBL/GenBank/DDBJ whole genome shotgun (WGS) entry which is preliminary data.</text>
</comment>
<dbReference type="RefSeq" id="WP_344086013.1">
    <property type="nucleotide sequence ID" value="NZ_BAAALS010000028.1"/>
</dbReference>
<gene>
    <name evidence="1" type="ORF">GCM10009681_46870</name>
</gene>
<protein>
    <recommendedName>
        <fullName evidence="3">DUF4188 domain-containing protein</fullName>
    </recommendedName>
</protein>
<evidence type="ECO:0000313" key="1">
    <source>
        <dbReference type="EMBL" id="GAA1770120.1"/>
    </source>
</evidence>
<dbReference type="EMBL" id="BAAALS010000028">
    <property type="protein sequence ID" value="GAA1770120.1"/>
    <property type="molecule type" value="Genomic_DNA"/>
</dbReference>
<proteinExistence type="predicted"/>
<reference evidence="2" key="1">
    <citation type="journal article" date="2019" name="Int. J. Syst. Evol. Microbiol.">
        <title>The Global Catalogue of Microorganisms (GCM) 10K type strain sequencing project: providing services to taxonomists for standard genome sequencing and annotation.</title>
        <authorList>
            <consortium name="The Broad Institute Genomics Platform"/>
            <consortium name="The Broad Institute Genome Sequencing Center for Infectious Disease"/>
            <person name="Wu L."/>
            <person name="Ma J."/>
        </authorList>
    </citation>
    <scope>NUCLEOTIDE SEQUENCE [LARGE SCALE GENOMIC DNA]</scope>
    <source>
        <strain evidence="2">JCM 13249</strain>
    </source>
</reference>
<keyword evidence="2" id="KW-1185">Reference proteome</keyword>
<organism evidence="1 2">
    <name type="scientific">Luedemannella helvata</name>
    <dbReference type="NCBI Taxonomy" id="349315"/>
    <lineage>
        <taxon>Bacteria</taxon>
        <taxon>Bacillati</taxon>
        <taxon>Actinomycetota</taxon>
        <taxon>Actinomycetes</taxon>
        <taxon>Micromonosporales</taxon>
        <taxon>Micromonosporaceae</taxon>
        <taxon>Luedemannella</taxon>
    </lineage>
</organism>
<dbReference type="Proteomes" id="UP001500655">
    <property type="component" value="Unassembled WGS sequence"/>
</dbReference>
<accession>A0ABP4X892</accession>
<sequence length="150" mass="17375">MRTSDFSRAPRVAQATAMFVGATRYSGPRSIVVLTMTWFRMVRQMKRLDGYRWHKVYWEFPFTLGTIAFFRDRDALLAFARTKYHRQLMCWVTDHDTRNATGGYIRLYNAEEQGYSNGVWRAEGDGMAHIDTFTPLARESAGPPVHRPSS</sequence>
<evidence type="ECO:0008006" key="3">
    <source>
        <dbReference type="Google" id="ProtNLM"/>
    </source>
</evidence>
<evidence type="ECO:0000313" key="2">
    <source>
        <dbReference type="Proteomes" id="UP001500655"/>
    </source>
</evidence>